<protein>
    <submittedName>
        <fullName evidence="3">DUF459 domain-containing protein</fullName>
    </submittedName>
</protein>
<accession>A0ABS7TNI2</accession>
<dbReference type="InterPro" id="IPR036514">
    <property type="entry name" value="SGNH_hydro_sf"/>
</dbReference>
<feature type="region of interest" description="Disordered" evidence="1">
    <location>
        <begin position="25"/>
        <end position="74"/>
    </location>
</feature>
<comment type="caution">
    <text evidence="3">The sequence shown here is derived from an EMBL/GenBank/DDBJ whole genome shotgun (WGS) entry which is preliminary data.</text>
</comment>
<keyword evidence="2" id="KW-0732">Signal</keyword>
<dbReference type="PANTHER" id="PTHR30383:SF5">
    <property type="entry name" value="SGNH HYDROLASE-TYPE ESTERASE DOMAIN-CONTAINING PROTEIN"/>
    <property type="match status" value="1"/>
</dbReference>
<dbReference type="RefSeq" id="WP_224191549.1">
    <property type="nucleotide sequence ID" value="NZ_JAIRAU010000008.1"/>
</dbReference>
<dbReference type="Proteomes" id="UP001139031">
    <property type="component" value="Unassembled WGS sequence"/>
</dbReference>
<dbReference type="EMBL" id="JAIRAU010000008">
    <property type="protein sequence ID" value="MBZ5709784.1"/>
    <property type="molecule type" value="Genomic_DNA"/>
</dbReference>
<proteinExistence type="predicted"/>
<dbReference type="SUPFAM" id="SSF52266">
    <property type="entry name" value="SGNH hydrolase"/>
    <property type="match status" value="1"/>
</dbReference>
<evidence type="ECO:0000313" key="4">
    <source>
        <dbReference type="Proteomes" id="UP001139031"/>
    </source>
</evidence>
<sequence length="300" mass="31882">MPLLRLFVPLTLVLALACDKPTPGTPALTPPPAAIPSDEPPAPEPAPAAAAAPQEPAIAPATPEPAPAEVAAAPSGPRKVLVLGDSLAATGFGAMLEKRLDEHPDIECFRKAKSATGLARPDFYDWESEAKKAVDQRKPDLVVVIMGGNDGQDLTSKTGKGKRVAWKSDGWNDAYKARVADFLSEISADGRKVLWLGLPRTGTTSFEQKLTTIREVQSQALADFGEAGVYLDTTPFITTAAGELIDSATIGKRKAQALREEDGIHFTMAGSEFFADKVYPEVLKVLGVEDAKTEGKKPQK</sequence>
<dbReference type="Pfam" id="PF04311">
    <property type="entry name" value="DUF459"/>
    <property type="match status" value="1"/>
</dbReference>
<gene>
    <name evidence="3" type="ORF">K7C98_11010</name>
</gene>
<organism evidence="3 4">
    <name type="scientific">Nannocystis pusilla</name>
    <dbReference type="NCBI Taxonomy" id="889268"/>
    <lineage>
        <taxon>Bacteria</taxon>
        <taxon>Pseudomonadati</taxon>
        <taxon>Myxococcota</taxon>
        <taxon>Polyangia</taxon>
        <taxon>Nannocystales</taxon>
        <taxon>Nannocystaceae</taxon>
        <taxon>Nannocystis</taxon>
    </lineage>
</organism>
<dbReference type="PROSITE" id="PS51257">
    <property type="entry name" value="PROKAR_LIPOPROTEIN"/>
    <property type="match status" value="1"/>
</dbReference>
<dbReference type="InterPro" id="IPR051532">
    <property type="entry name" value="Ester_Hydrolysis_Enzymes"/>
</dbReference>
<dbReference type="InterPro" id="IPR008265">
    <property type="entry name" value="Lipase_GDSL_AS"/>
</dbReference>
<feature type="signal peptide" evidence="2">
    <location>
        <begin position="1"/>
        <end position="17"/>
    </location>
</feature>
<dbReference type="PANTHER" id="PTHR30383">
    <property type="entry name" value="THIOESTERASE 1/PROTEASE 1/LYSOPHOSPHOLIPASE L1"/>
    <property type="match status" value="1"/>
</dbReference>
<feature type="chain" id="PRO_5047173791" evidence="2">
    <location>
        <begin position="18"/>
        <end position="300"/>
    </location>
</feature>
<evidence type="ECO:0000313" key="3">
    <source>
        <dbReference type="EMBL" id="MBZ5709784.1"/>
    </source>
</evidence>
<evidence type="ECO:0000256" key="2">
    <source>
        <dbReference type="SAM" id="SignalP"/>
    </source>
</evidence>
<reference evidence="3" key="1">
    <citation type="submission" date="2021-08" db="EMBL/GenBank/DDBJ databases">
        <authorList>
            <person name="Stevens D.C."/>
        </authorList>
    </citation>
    <scope>NUCLEOTIDE SEQUENCE</scope>
    <source>
        <strain evidence="3">DSM 53165</strain>
    </source>
</reference>
<name>A0ABS7TNI2_9BACT</name>
<feature type="compositionally biased region" description="Low complexity" evidence="1">
    <location>
        <begin position="47"/>
        <end position="74"/>
    </location>
</feature>
<evidence type="ECO:0000256" key="1">
    <source>
        <dbReference type="SAM" id="MobiDB-lite"/>
    </source>
</evidence>
<keyword evidence="4" id="KW-1185">Reference proteome</keyword>
<dbReference type="InterPro" id="IPR007407">
    <property type="entry name" value="DUF459"/>
</dbReference>
<feature type="compositionally biased region" description="Pro residues" evidence="1">
    <location>
        <begin position="28"/>
        <end position="46"/>
    </location>
</feature>
<dbReference type="PROSITE" id="PS01098">
    <property type="entry name" value="LIPASE_GDSL_SER"/>
    <property type="match status" value="1"/>
</dbReference>
<dbReference type="Gene3D" id="3.40.50.1110">
    <property type="entry name" value="SGNH hydrolase"/>
    <property type="match status" value="1"/>
</dbReference>